<feature type="chain" id="PRO_5011649917" evidence="10">
    <location>
        <begin position="21"/>
        <end position="206"/>
    </location>
</feature>
<keyword evidence="13" id="KW-1185">Reference proteome</keyword>
<evidence type="ECO:0000256" key="2">
    <source>
        <dbReference type="ARBA" id="ARBA00022448"/>
    </source>
</evidence>
<evidence type="ECO:0000256" key="10">
    <source>
        <dbReference type="SAM" id="SignalP"/>
    </source>
</evidence>
<evidence type="ECO:0000256" key="6">
    <source>
        <dbReference type="ARBA" id="ARBA00022982"/>
    </source>
</evidence>
<feature type="binding site" description="axial binding residue" evidence="9">
    <location>
        <position position="41"/>
    </location>
    <ligand>
        <name>heme c</name>
        <dbReference type="ChEBI" id="CHEBI:61717"/>
        <label>1</label>
    </ligand>
    <ligandPart>
        <name>Fe</name>
        <dbReference type="ChEBI" id="CHEBI:18248"/>
    </ligandPart>
</feature>
<comment type="PTM">
    <text evidence="8">Binds 2 heme c groups covalently per subunit.</text>
</comment>
<keyword evidence="2" id="KW-0813">Transport</keyword>
<feature type="domain" description="Cytochrome c" evidence="11">
    <location>
        <begin position="114"/>
        <end position="205"/>
    </location>
</feature>
<feature type="binding site" description="axial binding residue" evidence="9">
    <location>
        <position position="182"/>
    </location>
    <ligand>
        <name>heme c</name>
        <dbReference type="ChEBI" id="CHEBI:61717"/>
        <label>2</label>
    </ligand>
    <ligandPart>
        <name>Fe</name>
        <dbReference type="ChEBI" id="CHEBI:18248"/>
    </ligandPart>
</feature>
<keyword evidence="7 9" id="KW-0408">Iron</keyword>
<dbReference type="InterPro" id="IPR050597">
    <property type="entry name" value="Cytochrome_c_Oxidase_Subunit"/>
</dbReference>
<dbReference type="GO" id="GO:0020037">
    <property type="term" value="F:heme binding"/>
    <property type="evidence" value="ECO:0007669"/>
    <property type="project" value="InterPro"/>
</dbReference>
<evidence type="ECO:0000256" key="5">
    <source>
        <dbReference type="ARBA" id="ARBA00022764"/>
    </source>
</evidence>
<dbReference type="RefSeq" id="WP_089659528.1">
    <property type="nucleotide sequence ID" value="NZ_FNGH01000013.1"/>
</dbReference>
<gene>
    <name evidence="12" type="ORF">SAMN05192555_11355</name>
</gene>
<dbReference type="AlphaFoldDB" id="A0A1G9T9K0"/>
<dbReference type="InterPro" id="IPR009056">
    <property type="entry name" value="Cyt_c-like_dom"/>
</dbReference>
<keyword evidence="10" id="KW-0732">Signal</keyword>
<evidence type="ECO:0000313" key="13">
    <source>
        <dbReference type="Proteomes" id="UP000199107"/>
    </source>
</evidence>
<proteinExistence type="predicted"/>
<organism evidence="12 13">
    <name type="scientific">Franzmannia pantelleriensis</name>
    <dbReference type="NCBI Taxonomy" id="48727"/>
    <lineage>
        <taxon>Bacteria</taxon>
        <taxon>Pseudomonadati</taxon>
        <taxon>Pseudomonadota</taxon>
        <taxon>Gammaproteobacteria</taxon>
        <taxon>Oceanospirillales</taxon>
        <taxon>Halomonadaceae</taxon>
        <taxon>Franzmannia</taxon>
    </lineage>
</organism>
<dbReference type="EMBL" id="FNGH01000013">
    <property type="protein sequence ID" value="SDM44316.1"/>
    <property type="molecule type" value="Genomic_DNA"/>
</dbReference>
<dbReference type="STRING" id="48727.SAMN05192555_11355"/>
<dbReference type="Proteomes" id="UP000199107">
    <property type="component" value="Unassembled WGS sequence"/>
</dbReference>
<feature type="binding site" description="axial binding residue" evidence="9">
    <location>
        <position position="139"/>
    </location>
    <ligand>
        <name>heme c</name>
        <dbReference type="ChEBI" id="CHEBI:61717"/>
        <label>2</label>
    </ligand>
    <ligandPart>
        <name>Fe</name>
        <dbReference type="ChEBI" id="CHEBI:18248"/>
    </ligandPart>
</feature>
<dbReference type="GO" id="GO:0009055">
    <property type="term" value="F:electron transfer activity"/>
    <property type="evidence" value="ECO:0007669"/>
    <property type="project" value="InterPro"/>
</dbReference>
<keyword evidence="6" id="KW-0249">Electron transport</keyword>
<feature type="domain" description="Cytochrome c" evidence="11">
    <location>
        <begin position="25"/>
        <end position="103"/>
    </location>
</feature>
<dbReference type="OrthoDB" id="9773456at2"/>
<feature type="binding site" description="covalent" evidence="8">
    <location>
        <position position="37"/>
    </location>
    <ligand>
        <name>heme c</name>
        <dbReference type="ChEBI" id="CHEBI:61717"/>
        <label>1</label>
    </ligand>
</feature>
<dbReference type="PROSITE" id="PS51007">
    <property type="entry name" value="CYTC"/>
    <property type="match status" value="2"/>
</dbReference>
<dbReference type="SUPFAM" id="SSF46626">
    <property type="entry name" value="Cytochrome c"/>
    <property type="match status" value="2"/>
</dbReference>
<comment type="subcellular location">
    <subcellularLocation>
        <location evidence="1">Periplasm</location>
    </subcellularLocation>
</comment>
<evidence type="ECO:0000313" key="12">
    <source>
        <dbReference type="EMBL" id="SDM44316.1"/>
    </source>
</evidence>
<dbReference type="GO" id="GO:0005506">
    <property type="term" value="F:iron ion binding"/>
    <property type="evidence" value="ECO:0007669"/>
    <property type="project" value="InterPro"/>
</dbReference>
<evidence type="ECO:0000256" key="3">
    <source>
        <dbReference type="ARBA" id="ARBA00022617"/>
    </source>
</evidence>
<dbReference type="Gene3D" id="1.10.760.10">
    <property type="entry name" value="Cytochrome c-like domain"/>
    <property type="match status" value="2"/>
</dbReference>
<evidence type="ECO:0000256" key="9">
    <source>
        <dbReference type="PIRSR" id="PIRSR000005-2"/>
    </source>
</evidence>
<keyword evidence="5" id="KW-0574">Periplasm</keyword>
<dbReference type="Pfam" id="PF13442">
    <property type="entry name" value="Cytochrome_CBB3"/>
    <property type="match status" value="1"/>
</dbReference>
<dbReference type="InterPro" id="IPR024167">
    <property type="entry name" value="Cytochrome_c4-like"/>
</dbReference>
<dbReference type="InterPro" id="IPR036909">
    <property type="entry name" value="Cyt_c-like_dom_sf"/>
</dbReference>
<keyword evidence="3 8" id="KW-0349">Heme</keyword>
<protein>
    <submittedName>
        <fullName evidence="12">Cytochrome c553</fullName>
    </submittedName>
</protein>
<accession>A0A1G9T9K0</accession>
<dbReference type="GO" id="GO:0042597">
    <property type="term" value="C:periplasmic space"/>
    <property type="evidence" value="ECO:0007669"/>
    <property type="project" value="UniProtKB-SubCell"/>
</dbReference>
<dbReference type="PANTHER" id="PTHR33751:SF9">
    <property type="entry name" value="CYTOCHROME C4"/>
    <property type="match status" value="1"/>
</dbReference>
<name>A0A1G9T9K0_9GAMM</name>
<dbReference type="Pfam" id="PF00034">
    <property type="entry name" value="Cytochrom_C"/>
    <property type="match status" value="1"/>
</dbReference>
<feature type="signal peptide" evidence="10">
    <location>
        <begin position="1"/>
        <end position="20"/>
    </location>
</feature>
<feature type="binding site" description="axial binding residue" evidence="9">
    <location>
        <position position="80"/>
    </location>
    <ligand>
        <name>heme c</name>
        <dbReference type="ChEBI" id="CHEBI:61717"/>
        <label>1</label>
    </ligand>
    <ligandPart>
        <name>Fe</name>
        <dbReference type="ChEBI" id="CHEBI:18248"/>
    </ligandPart>
</feature>
<feature type="binding site" description="covalent" evidence="8">
    <location>
        <position position="138"/>
    </location>
    <ligand>
        <name>heme c</name>
        <dbReference type="ChEBI" id="CHEBI:61717"/>
        <label>2</label>
    </ligand>
</feature>
<evidence type="ECO:0000256" key="1">
    <source>
        <dbReference type="ARBA" id="ARBA00004418"/>
    </source>
</evidence>
<dbReference type="PANTHER" id="PTHR33751">
    <property type="entry name" value="CBB3-TYPE CYTOCHROME C OXIDASE SUBUNIT FIXP"/>
    <property type="match status" value="1"/>
</dbReference>
<evidence type="ECO:0000256" key="8">
    <source>
        <dbReference type="PIRSR" id="PIRSR000005-1"/>
    </source>
</evidence>
<reference evidence="13" key="1">
    <citation type="submission" date="2016-10" db="EMBL/GenBank/DDBJ databases">
        <authorList>
            <person name="Varghese N."/>
            <person name="Submissions S."/>
        </authorList>
    </citation>
    <scope>NUCLEOTIDE SEQUENCE [LARGE SCALE GENOMIC DNA]</scope>
    <source>
        <strain evidence="13">AAP</strain>
    </source>
</reference>
<evidence type="ECO:0000256" key="4">
    <source>
        <dbReference type="ARBA" id="ARBA00022723"/>
    </source>
</evidence>
<evidence type="ECO:0000259" key="11">
    <source>
        <dbReference type="PROSITE" id="PS51007"/>
    </source>
</evidence>
<dbReference type="PIRSF" id="PIRSF000005">
    <property type="entry name" value="Cytochrome_c4"/>
    <property type="match status" value="1"/>
</dbReference>
<feature type="binding site" description="covalent" evidence="8">
    <location>
        <position position="40"/>
    </location>
    <ligand>
        <name>heme c</name>
        <dbReference type="ChEBI" id="CHEBI:61717"/>
        <label>1</label>
    </ligand>
</feature>
<evidence type="ECO:0000256" key="7">
    <source>
        <dbReference type="ARBA" id="ARBA00023004"/>
    </source>
</evidence>
<feature type="binding site" description="covalent" evidence="8">
    <location>
        <position position="135"/>
    </location>
    <ligand>
        <name>heme c</name>
        <dbReference type="ChEBI" id="CHEBI:61717"/>
        <label>2</label>
    </ligand>
</feature>
<sequence>MRKLLASLAITMGAVGVAHAEEIEGDPAAGQELAGTCAACHGQEGISPSASFPHLAGQQASYLAKQIMDIRDGNREVAQMVGQVDDYSDQDAWDVAAFYAEQDANIGQADDDAELLARGEELYRGGDMAKGIPSCAACHTPTGEGIGSAVYPGLAGQFPDYTVSTLQDFAAGERANDPNNMMRDIAAKMSDADMEAVANYLYGLHD</sequence>
<keyword evidence="4 9" id="KW-0479">Metal-binding</keyword>